<evidence type="ECO:0000313" key="2">
    <source>
        <dbReference type="Proteomes" id="UP000032452"/>
    </source>
</evidence>
<protein>
    <recommendedName>
        <fullName evidence="3">DUF4359 domain-containing protein</fullName>
    </recommendedName>
</protein>
<gene>
    <name evidence="1" type="ORF">UH38_10460</name>
</gene>
<accession>A0A0D8ZTU8</accession>
<keyword evidence="2" id="KW-1185">Reference proteome</keyword>
<dbReference type="EMBL" id="JYON01000009">
    <property type="protein sequence ID" value="KJH71802.1"/>
    <property type="molecule type" value="Genomic_DNA"/>
</dbReference>
<comment type="caution">
    <text evidence="1">The sequence shown here is derived from an EMBL/GenBank/DDBJ whole genome shotgun (WGS) entry which is preliminary data.</text>
</comment>
<organism evidence="1 2">
    <name type="scientific">Aliterella atlantica CENA595</name>
    <dbReference type="NCBI Taxonomy" id="1618023"/>
    <lineage>
        <taxon>Bacteria</taxon>
        <taxon>Bacillati</taxon>
        <taxon>Cyanobacteriota</taxon>
        <taxon>Cyanophyceae</taxon>
        <taxon>Chroococcidiopsidales</taxon>
        <taxon>Aliterellaceae</taxon>
        <taxon>Aliterella</taxon>
    </lineage>
</organism>
<evidence type="ECO:0000313" key="1">
    <source>
        <dbReference type="EMBL" id="KJH71802.1"/>
    </source>
</evidence>
<proteinExistence type="predicted"/>
<dbReference type="OrthoDB" id="573423at2"/>
<dbReference type="InterPro" id="IPR025578">
    <property type="entry name" value="DUF4359"/>
</dbReference>
<dbReference type="STRING" id="1618023.UH38_10460"/>
<reference evidence="1 2" key="1">
    <citation type="submission" date="2015-02" db="EMBL/GenBank/DDBJ databases">
        <title>Draft genome of a novel marine cyanobacterium (Chroococcales) isolated from South Atlantic Ocean.</title>
        <authorList>
            <person name="Rigonato J."/>
            <person name="Alvarenga D.O."/>
            <person name="Branco L.H."/>
            <person name="Varani A.M."/>
            <person name="Brandini F.P."/>
            <person name="Fiore M.F."/>
        </authorList>
    </citation>
    <scope>NUCLEOTIDE SEQUENCE [LARGE SCALE GENOMIC DNA]</scope>
    <source>
        <strain evidence="1 2">CENA595</strain>
    </source>
</reference>
<evidence type="ECO:0008006" key="3">
    <source>
        <dbReference type="Google" id="ProtNLM"/>
    </source>
</evidence>
<dbReference type="Pfam" id="PF14271">
    <property type="entry name" value="DUF4359"/>
    <property type="match status" value="1"/>
</dbReference>
<dbReference type="Proteomes" id="UP000032452">
    <property type="component" value="Unassembled WGS sequence"/>
</dbReference>
<dbReference type="PATRIC" id="fig|1618023.3.peg.3860"/>
<dbReference type="AlphaFoldDB" id="A0A0D8ZTU8"/>
<dbReference type="RefSeq" id="WP_045054606.1">
    <property type="nucleotide sequence ID" value="NZ_CAWMDP010000042.1"/>
</dbReference>
<name>A0A0D8ZTU8_9CYAN</name>
<sequence>MKDLKSLSYIGILVLAVLGAVMAITNPDKSTYEEYAVEQLTTYLTDDVCPQVPKAFASIVSNSCAAIVDSSRPHIQQIIARTTQRQNFILFSIYRTDLSISPAVPFYRFQTVGILQNFYTYSAEKQ</sequence>